<reference evidence="1" key="1">
    <citation type="journal article" date="2012" name="Science">
        <title>Fermentation, hydrogen, and sulfur metabolism in multiple uncultivated bacterial phyla.</title>
        <authorList>
            <person name="Wrighton K.C."/>
            <person name="Thomas B.C."/>
            <person name="Sharon I."/>
            <person name="Miller C.S."/>
            <person name="Castelle C.J."/>
            <person name="VerBerkmoes N.C."/>
            <person name="Wilkins M.J."/>
            <person name="Hettich R.L."/>
            <person name="Lipton M.S."/>
            <person name="Williams K.H."/>
            <person name="Long P.E."/>
            <person name="Banfield J.F."/>
        </authorList>
    </citation>
    <scope>NUCLEOTIDE SEQUENCE [LARGE SCALE GENOMIC DNA]</scope>
</reference>
<organism evidence="1">
    <name type="scientific">uncultured bacterium</name>
    <name type="common">gcode 4</name>
    <dbReference type="NCBI Taxonomy" id="1234023"/>
    <lineage>
        <taxon>Bacteria</taxon>
        <taxon>environmental samples</taxon>
    </lineage>
</organism>
<protein>
    <submittedName>
        <fullName evidence="1">Uncharacterized protein</fullName>
    </submittedName>
</protein>
<proteinExistence type="predicted"/>
<dbReference type="EMBL" id="AMFJ01021652">
    <property type="protein sequence ID" value="EKD66095.1"/>
    <property type="molecule type" value="Genomic_DNA"/>
</dbReference>
<dbReference type="AlphaFoldDB" id="K2ADI2"/>
<gene>
    <name evidence="1" type="ORF">ACD_49C00066G0019</name>
</gene>
<sequence>MYNFIITKSFLDNQNEYISKLTEKEYQKFINTKAKFQKNIFDKSINTHDIYQANSIKVYSSYINEKDRIIFFYKKPEKIFLYKIMTDHNYKKLLSNIDFALKDFLNNF</sequence>
<comment type="caution">
    <text evidence="1">The sequence shown here is derived from an EMBL/GenBank/DDBJ whole genome shotgun (WGS) entry which is preliminary data.</text>
</comment>
<name>K2ADI2_9BACT</name>
<evidence type="ECO:0000313" key="1">
    <source>
        <dbReference type="EMBL" id="EKD66095.1"/>
    </source>
</evidence>
<accession>K2ADI2</accession>